<dbReference type="EC" id="2.7.13.3" evidence="2"/>
<evidence type="ECO:0000256" key="2">
    <source>
        <dbReference type="ARBA" id="ARBA00012438"/>
    </source>
</evidence>
<evidence type="ECO:0000259" key="12">
    <source>
        <dbReference type="SMART" id="SM00387"/>
    </source>
</evidence>
<feature type="coiled-coil region" evidence="9">
    <location>
        <begin position="146"/>
        <end position="173"/>
    </location>
</feature>
<sequence>MAVAPCVLDAALAAAAFAVTAYRIRTGTAGPDGRAPDVAAYGIGLAMAVALLARRRWPAFVLGLVTLLWIVYHSRGYPGGAPAVPVWAALYSVAVAPRRWAGFVLAGVLIFSDVSARSEHGAHPFTALLDGTTVVFVAMLLLGDAVRSRRQRRAEYEARLEALAARQEDAAARRVAEERIRIARDLHDVSAHTIAVIGVQASVAAELLTEDPEQAGDALRAIRRAGAEAMAELRATVGVLRDADGAGVEAPAPGLDRLPDLVRGHGSAGPRVELQVEGERRPLPGVVELTAYRIVQESLANALRHGGAGSVRVRLRYRPDGLDVEVDDDGRGGPPSGEGNGGGYGVRGMAERAAALGGTLTAEPGESGFRVRAWLPCGGTG</sequence>
<dbReference type="InterPro" id="IPR003594">
    <property type="entry name" value="HATPase_dom"/>
</dbReference>
<feature type="region of interest" description="Disordered" evidence="10">
    <location>
        <begin position="323"/>
        <end position="346"/>
    </location>
</feature>
<evidence type="ECO:0000313" key="14">
    <source>
        <dbReference type="Proteomes" id="UP000483004"/>
    </source>
</evidence>
<accession>A0A6L3VV53</accession>
<feature type="transmembrane region" description="Helical" evidence="11">
    <location>
        <begin position="57"/>
        <end position="74"/>
    </location>
</feature>
<evidence type="ECO:0000256" key="8">
    <source>
        <dbReference type="ARBA" id="ARBA00023012"/>
    </source>
</evidence>
<keyword evidence="11" id="KW-1133">Transmembrane helix</keyword>
<evidence type="ECO:0000256" key="6">
    <source>
        <dbReference type="ARBA" id="ARBA00022777"/>
    </source>
</evidence>
<evidence type="ECO:0000313" key="13">
    <source>
        <dbReference type="EMBL" id="KAB2382753.1"/>
    </source>
</evidence>
<dbReference type="GO" id="GO:0005524">
    <property type="term" value="F:ATP binding"/>
    <property type="evidence" value="ECO:0007669"/>
    <property type="project" value="UniProtKB-KW"/>
</dbReference>
<dbReference type="GO" id="GO:0000155">
    <property type="term" value="F:phosphorelay sensor kinase activity"/>
    <property type="evidence" value="ECO:0007669"/>
    <property type="project" value="InterPro"/>
</dbReference>
<organism evidence="13 14">
    <name type="scientific">Actinomadura montaniterrae</name>
    <dbReference type="NCBI Taxonomy" id="1803903"/>
    <lineage>
        <taxon>Bacteria</taxon>
        <taxon>Bacillati</taxon>
        <taxon>Actinomycetota</taxon>
        <taxon>Actinomycetes</taxon>
        <taxon>Streptosporangiales</taxon>
        <taxon>Thermomonosporaceae</taxon>
        <taxon>Actinomadura</taxon>
    </lineage>
</organism>
<dbReference type="GO" id="GO:0016020">
    <property type="term" value="C:membrane"/>
    <property type="evidence" value="ECO:0007669"/>
    <property type="project" value="InterPro"/>
</dbReference>
<evidence type="ECO:0000256" key="11">
    <source>
        <dbReference type="SAM" id="Phobius"/>
    </source>
</evidence>
<feature type="domain" description="Histidine kinase/HSP90-like ATPase" evidence="12">
    <location>
        <begin position="286"/>
        <end position="379"/>
    </location>
</feature>
<keyword evidence="7" id="KW-0067">ATP-binding</keyword>
<comment type="catalytic activity">
    <reaction evidence="1">
        <text>ATP + protein L-histidine = ADP + protein N-phospho-L-histidine.</text>
        <dbReference type="EC" id="2.7.13.3"/>
    </reaction>
</comment>
<dbReference type="PANTHER" id="PTHR24421:SF10">
    <property type="entry name" value="NITRATE_NITRITE SENSOR PROTEIN NARQ"/>
    <property type="match status" value="1"/>
</dbReference>
<evidence type="ECO:0000256" key="7">
    <source>
        <dbReference type="ARBA" id="ARBA00022840"/>
    </source>
</evidence>
<dbReference type="AlphaFoldDB" id="A0A6L3VV53"/>
<keyword evidence="11" id="KW-0472">Membrane</keyword>
<dbReference type="InterPro" id="IPR011712">
    <property type="entry name" value="Sig_transdc_His_kin_sub3_dim/P"/>
</dbReference>
<dbReference type="OrthoDB" id="227596at2"/>
<dbReference type="GO" id="GO:0046983">
    <property type="term" value="F:protein dimerization activity"/>
    <property type="evidence" value="ECO:0007669"/>
    <property type="project" value="InterPro"/>
</dbReference>
<evidence type="ECO:0000256" key="1">
    <source>
        <dbReference type="ARBA" id="ARBA00000085"/>
    </source>
</evidence>
<dbReference type="EMBL" id="WBMR01000031">
    <property type="protein sequence ID" value="KAB2382753.1"/>
    <property type="molecule type" value="Genomic_DNA"/>
</dbReference>
<dbReference type="SMART" id="SM00387">
    <property type="entry name" value="HATPase_c"/>
    <property type="match status" value="1"/>
</dbReference>
<keyword evidence="6 13" id="KW-0418">Kinase</keyword>
<keyword evidence="8" id="KW-0902">Two-component regulatory system</keyword>
<comment type="caution">
    <text evidence="13">The sequence shown here is derived from an EMBL/GenBank/DDBJ whole genome shotgun (WGS) entry which is preliminary data.</text>
</comment>
<keyword evidence="14" id="KW-1185">Reference proteome</keyword>
<dbReference type="Pfam" id="PF02518">
    <property type="entry name" value="HATPase_c"/>
    <property type="match status" value="1"/>
</dbReference>
<reference evidence="13 14" key="1">
    <citation type="submission" date="2019-09" db="EMBL/GenBank/DDBJ databases">
        <title>Actinomadura physcomitrii sp. nov., a novel actinomycete isolated from moss [Physcomitrium sphaericum (Ludw) Fuernr].</title>
        <authorList>
            <person name="Liu C."/>
            <person name="Zhuang X."/>
        </authorList>
    </citation>
    <scope>NUCLEOTIDE SEQUENCE [LARGE SCALE GENOMIC DNA]</scope>
    <source>
        <strain evidence="13 14">CYP1-1B</strain>
    </source>
</reference>
<dbReference type="Gene3D" id="1.20.5.1930">
    <property type="match status" value="1"/>
</dbReference>
<evidence type="ECO:0000256" key="9">
    <source>
        <dbReference type="SAM" id="Coils"/>
    </source>
</evidence>
<keyword evidence="9" id="KW-0175">Coiled coil</keyword>
<evidence type="ECO:0000256" key="5">
    <source>
        <dbReference type="ARBA" id="ARBA00022741"/>
    </source>
</evidence>
<evidence type="ECO:0000256" key="10">
    <source>
        <dbReference type="SAM" id="MobiDB-lite"/>
    </source>
</evidence>
<keyword evidence="5" id="KW-0547">Nucleotide-binding</keyword>
<feature type="compositionally biased region" description="Gly residues" evidence="10">
    <location>
        <begin position="332"/>
        <end position="346"/>
    </location>
</feature>
<dbReference type="Pfam" id="PF07730">
    <property type="entry name" value="HisKA_3"/>
    <property type="match status" value="1"/>
</dbReference>
<dbReference type="PANTHER" id="PTHR24421">
    <property type="entry name" value="NITRATE/NITRITE SENSOR PROTEIN NARX-RELATED"/>
    <property type="match status" value="1"/>
</dbReference>
<dbReference type="CDD" id="cd16917">
    <property type="entry name" value="HATPase_UhpB-NarQ-NarX-like"/>
    <property type="match status" value="1"/>
</dbReference>
<dbReference type="InterPro" id="IPR050482">
    <property type="entry name" value="Sensor_HK_TwoCompSys"/>
</dbReference>
<dbReference type="Proteomes" id="UP000483004">
    <property type="component" value="Unassembled WGS sequence"/>
</dbReference>
<dbReference type="SUPFAM" id="SSF55874">
    <property type="entry name" value="ATPase domain of HSP90 chaperone/DNA topoisomerase II/histidine kinase"/>
    <property type="match status" value="1"/>
</dbReference>
<gene>
    <name evidence="13" type="ORF">F9B16_14185</name>
</gene>
<evidence type="ECO:0000256" key="4">
    <source>
        <dbReference type="ARBA" id="ARBA00022679"/>
    </source>
</evidence>
<feature type="transmembrane region" description="Helical" evidence="11">
    <location>
        <begin position="123"/>
        <end position="143"/>
    </location>
</feature>
<proteinExistence type="predicted"/>
<name>A0A6L3VV53_9ACTN</name>
<keyword evidence="4" id="KW-0808">Transferase</keyword>
<evidence type="ECO:0000256" key="3">
    <source>
        <dbReference type="ARBA" id="ARBA00022553"/>
    </source>
</evidence>
<dbReference type="Gene3D" id="3.30.565.10">
    <property type="entry name" value="Histidine kinase-like ATPase, C-terminal domain"/>
    <property type="match status" value="1"/>
</dbReference>
<keyword evidence="3" id="KW-0597">Phosphoprotein</keyword>
<dbReference type="InterPro" id="IPR036890">
    <property type="entry name" value="HATPase_C_sf"/>
</dbReference>
<keyword evidence="11" id="KW-0812">Transmembrane</keyword>
<protein>
    <recommendedName>
        <fullName evidence="2">histidine kinase</fullName>
        <ecNumber evidence="2">2.7.13.3</ecNumber>
    </recommendedName>
</protein>